<evidence type="ECO:0000259" key="5">
    <source>
        <dbReference type="Pfam" id="PF16874"/>
    </source>
</evidence>
<evidence type="ECO:0000256" key="2">
    <source>
        <dbReference type="ARBA" id="ARBA00012755"/>
    </source>
</evidence>
<keyword evidence="3" id="KW-0378">Hydrolase</keyword>
<evidence type="ECO:0000256" key="1">
    <source>
        <dbReference type="ARBA" id="ARBA00001255"/>
    </source>
</evidence>
<keyword evidence="4" id="KW-0326">Glycosidase</keyword>
<feature type="domain" description="Glycosyl hydrolase family 36 C-terminal" evidence="5">
    <location>
        <begin position="410"/>
        <end position="487"/>
    </location>
</feature>
<dbReference type="Gene3D" id="3.20.20.70">
    <property type="entry name" value="Aldolase class I"/>
    <property type="match status" value="1"/>
</dbReference>
<sequence>MQCALTPETTTERGEVWALSVLWSGGIRHLAERDVRGRGALGVGELLEPGEVELVSGQAYTAPTVAAFYSSEGLDGLSAASHAWLRSGRNVPPRPLTLNVWEAVYFDHDLDTLTRLADRAAAVGVERFVLDDGWFGSRRDDTSGLGDWTVSAEAWPTGLAPLADHVHGLGMQFGLWFEGEMVNPDSDLYRAHPDWILQVPGRLPPLARQQWVLNLVLLEAFQHVLESVSALVAEHSIDYLKWDHNRFLTDAAFAGMPAAREQTLAIYRLFDELKARHPGLEIESCASGGGRVDLGMVFHADRFWTSDQNDPLERQQIQRWTSLVIPPEMLGSHIGPTTSHTTGRTHGIQLRAVTALFGHAGIEWNLLEATEAELEALTAWTAFYREHRALLHGGRVVRVEHPDPGAVVHGVVAHDASKALFSYVQVTPAPGTSPAAFRLPGLDPAARYRVRAHEFAPAEAIQKVAPGWMDGVEATGATLDRVGLRPPILRPEQALLVVVERL</sequence>
<dbReference type="Gene3D" id="2.60.40.1180">
    <property type="entry name" value="Golgi alpha-mannosidase II"/>
    <property type="match status" value="1"/>
</dbReference>
<protein>
    <recommendedName>
        <fullName evidence="2">alpha-galactosidase</fullName>
        <ecNumber evidence="2">3.2.1.22</ecNumber>
    </recommendedName>
</protein>
<dbReference type="InterPro" id="IPR031704">
    <property type="entry name" value="Glyco_hydro_36_N"/>
</dbReference>
<dbReference type="PRINTS" id="PR00743">
    <property type="entry name" value="GLHYDRLASE36"/>
</dbReference>
<gene>
    <name evidence="7" type="ORF">GCM10025876_20110</name>
</gene>
<dbReference type="EC" id="3.2.1.22" evidence="2"/>
<dbReference type="InterPro" id="IPR013780">
    <property type="entry name" value="Glyco_hydro_b"/>
</dbReference>
<dbReference type="InterPro" id="IPR017853">
    <property type="entry name" value="GH"/>
</dbReference>
<dbReference type="Proteomes" id="UP001157125">
    <property type="component" value="Unassembled WGS sequence"/>
</dbReference>
<feature type="domain" description="Glycosyl hydrolase family 36 N-terminal" evidence="6">
    <location>
        <begin position="4"/>
        <end position="54"/>
    </location>
</feature>
<dbReference type="PANTHER" id="PTHR43053">
    <property type="entry name" value="GLYCOSIDASE FAMILY 31"/>
    <property type="match status" value="1"/>
</dbReference>
<dbReference type="InterPro" id="IPR000111">
    <property type="entry name" value="Glyco_hydro_27/36_CS"/>
</dbReference>
<dbReference type="CDD" id="cd14791">
    <property type="entry name" value="GH36"/>
    <property type="match status" value="1"/>
</dbReference>
<accession>A0ABQ6IF77</accession>
<evidence type="ECO:0000313" key="8">
    <source>
        <dbReference type="Proteomes" id="UP001157125"/>
    </source>
</evidence>
<evidence type="ECO:0000259" key="6">
    <source>
        <dbReference type="Pfam" id="PF16875"/>
    </source>
</evidence>
<proteinExistence type="predicted"/>
<name>A0ABQ6IF77_9MICO</name>
<dbReference type="Pfam" id="PF16874">
    <property type="entry name" value="Glyco_hydro_36C"/>
    <property type="match status" value="1"/>
</dbReference>
<comment type="catalytic activity">
    <reaction evidence="1">
        <text>Hydrolysis of terminal, non-reducing alpha-D-galactose residues in alpha-D-galactosides, including galactose oligosaccharides, galactomannans and galactolipids.</text>
        <dbReference type="EC" id="3.2.1.22"/>
    </reaction>
</comment>
<keyword evidence="8" id="KW-1185">Reference proteome</keyword>
<evidence type="ECO:0000313" key="7">
    <source>
        <dbReference type="EMBL" id="GMA35807.1"/>
    </source>
</evidence>
<reference evidence="8" key="1">
    <citation type="journal article" date="2019" name="Int. J. Syst. Evol. Microbiol.">
        <title>The Global Catalogue of Microorganisms (GCM) 10K type strain sequencing project: providing services to taxonomists for standard genome sequencing and annotation.</title>
        <authorList>
            <consortium name="The Broad Institute Genomics Platform"/>
            <consortium name="The Broad Institute Genome Sequencing Center for Infectious Disease"/>
            <person name="Wu L."/>
            <person name="Ma J."/>
        </authorList>
    </citation>
    <scope>NUCLEOTIDE SEQUENCE [LARGE SCALE GENOMIC DNA]</scope>
    <source>
        <strain evidence="8">NBRC 112299</strain>
    </source>
</reference>
<dbReference type="InterPro" id="IPR038417">
    <property type="entry name" value="Alpga-gal_N_sf"/>
</dbReference>
<dbReference type="Pfam" id="PF02065">
    <property type="entry name" value="Melibiase"/>
    <property type="match status" value="1"/>
</dbReference>
<dbReference type="PANTHER" id="PTHR43053:SF3">
    <property type="entry name" value="ALPHA-GALACTOSIDASE C-RELATED"/>
    <property type="match status" value="1"/>
</dbReference>
<dbReference type="PROSITE" id="PS00512">
    <property type="entry name" value="ALPHA_GALACTOSIDASE"/>
    <property type="match status" value="1"/>
</dbReference>
<dbReference type="InterPro" id="IPR050985">
    <property type="entry name" value="Alpha-glycosidase_related"/>
</dbReference>
<dbReference type="EMBL" id="BSUN01000001">
    <property type="protein sequence ID" value="GMA35807.1"/>
    <property type="molecule type" value="Genomic_DNA"/>
</dbReference>
<dbReference type="Gene3D" id="2.70.98.60">
    <property type="entry name" value="alpha-galactosidase from lactobacil brevis"/>
    <property type="match status" value="1"/>
</dbReference>
<comment type="caution">
    <text evidence="7">The sequence shown here is derived from an EMBL/GenBank/DDBJ whole genome shotgun (WGS) entry which is preliminary data.</text>
</comment>
<dbReference type="Pfam" id="PF16875">
    <property type="entry name" value="Glyco_hydro_36N"/>
    <property type="match status" value="1"/>
</dbReference>
<dbReference type="SUPFAM" id="SSF51445">
    <property type="entry name" value="(Trans)glycosidases"/>
    <property type="match status" value="1"/>
</dbReference>
<organism evidence="7 8">
    <name type="scientific">Demequina litorisediminis</name>
    <dbReference type="NCBI Taxonomy" id="1849022"/>
    <lineage>
        <taxon>Bacteria</taxon>
        <taxon>Bacillati</taxon>
        <taxon>Actinomycetota</taxon>
        <taxon>Actinomycetes</taxon>
        <taxon>Micrococcales</taxon>
        <taxon>Demequinaceae</taxon>
        <taxon>Demequina</taxon>
    </lineage>
</organism>
<dbReference type="InterPro" id="IPR031705">
    <property type="entry name" value="Glyco_hydro_36_C"/>
</dbReference>
<evidence type="ECO:0000256" key="3">
    <source>
        <dbReference type="ARBA" id="ARBA00022801"/>
    </source>
</evidence>
<dbReference type="InterPro" id="IPR002252">
    <property type="entry name" value="Glyco_hydro_36"/>
</dbReference>
<dbReference type="InterPro" id="IPR013785">
    <property type="entry name" value="Aldolase_TIM"/>
</dbReference>
<evidence type="ECO:0000256" key="4">
    <source>
        <dbReference type="ARBA" id="ARBA00023295"/>
    </source>
</evidence>